<evidence type="ECO:0000313" key="2">
    <source>
        <dbReference type="Proteomes" id="UP001500367"/>
    </source>
</evidence>
<dbReference type="Proteomes" id="UP001500367">
    <property type="component" value="Unassembled WGS sequence"/>
</dbReference>
<comment type="caution">
    <text evidence="1">The sequence shown here is derived from an EMBL/GenBank/DDBJ whole genome shotgun (WGS) entry which is preliminary data.</text>
</comment>
<sequence>MKIQPKKNTSPFFKKIFLPEFLAKNLIPFPYHPDIYYKTPSMEKPKTTPDKLTISIPLKETCGESMEAAIEISGVYFNHVIPIETSIIHYLMDDMHWTKTEQSLIFANDKKYDKIGVIGLMDDGSTSNYEFWFDITKCFGI</sequence>
<evidence type="ECO:0000313" key="1">
    <source>
        <dbReference type="EMBL" id="GAA4061642.1"/>
    </source>
</evidence>
<keyword evidence="2" id="KW-1185">Reference proteome</keyword>
<dbReference type="RefSeq" id="WP_344815022.1">
    <property type="nucleotide sequence ID" value="NZ_BAABCT010000001.1"/>
</dbReference>
<proteinExistence type="predicted"/>
<name>A0ABP7V8P5_9FLAO</name>
<dbReference type="EMBL" id="BAABCT010000001">
    <property type="protein sequence ID" value="GAA4061642.1"/>
    <property type="molecule type" value="Genomic_DNA"/>
</dbReference>
<protein>
    <submittedName>
        <fullName evidence="1">Uncharacterized protein</fullName>
    </submittedName>
</protein>
<accession>A0ABP7V8P5</accession>
<gene>
    <name evidence="1" type="ORF">GCM10022389_02600</name>
</gene>
<reference evidence="2" key="1">
    <citation type="journal article" date="2019" name="Int. J. Syst. Evol. Microbiol.">
        <title>The Global Catalogue of Microorganisms (GCM) 10K type strain sequencing project: providing services to taxonomists for standard genome sequencing and annotation.</title>
        <authorList>
            <consortium name="The Broad Institute Genomics Platform"/>
            <consortium name="The Broad Institute Genome Sequencing Center for Infectious Disease"/>
            <person name="Wu L."/>
            <person name="Ma J."/>
        </authorList>
    </citation>
    <scope>NUCLEOTIDE SEQUENCE [LARGE SCALE GENOMIC DNA]</scope>
    <source>
        <strain evidence="2">JCM 17069</strain>
    </source>
</reference>
<organism evidence="1 2">
    <name type="scientific">Flavobacterium cheonanense</name>
    <dbReference type="NCBI Taxonomy" id="706183"/>
    <lineage>
        <taxon>Bacteria</taxon>
        <taxon>Pseudomonadati</taxon>
        <taxon>Bacteroidota</taxon>
        <taxon>Flavobacteriia</taxon>
        <taxon>Flavobacteriales</taxon>
        <taxon>Flavobacteriaceae</taxon>
        <taxon>Flavobacterium</taxon>
    </lineage>
</organism>